<keyword evidence="1" id="KW-1133">Transmembrane helix</keyword>
<gene>
    <name evidence="3" type="ORF">JI741_00875</name>
</gene>
<keyword evidence="1" id="KW-0472">Membrane</keyword>
<evidence type="ECO:0000313" key="4">
    <source>
        <dbReference type="Proteomes" id="UP000613030"/>
    </source>
</evidence>
<keyword evidence="1" id="KW-0812">Transmembrane</keyword>
<name>A0ABS1KJV8_9BACT</name>
<proteinExistence type="predicted"/>
<feature type="transmembrane region" description="Helical" evidence="1">
    <location>
        <begin position="43"/>
        <end position="68"/>
    </location>
</feature>
<evidence type="ECO:0000256" key="2">
    <source>
        <dbReference type="SAM" id="SignalP"/>
    </source>
</evidence>
<evidence type="ECO:0000256" key="1">
    <source>
        <dbReference type="SAM" id="Phobius"/>
    </source>
</evidence>
<evidence type="ECO:0000313" key="3">
    <source>
        <dbReference type="EMBL" id="MBL0739743.1"/>
    </source>
</evidence>
<protein>
    <submittedName>
        <fullName evidence="3">Uncharacterized protein</fullName>
    </submittedName>
</protein>
<dbReference type="Proteomes" id="UP000613030">
    <property type="component" value="Unassembled WGS sequence"/>
</dbReference>
<sequence length="85" mass="9151">MKKITILSIAFLILTSVQAFSQCAMCRSTLENNYSNGNPGIAAGINAGILYLLSMPYLAVMVLGYLWYKSSKNARKEVSAGAAAR</sequence>
<comment type="caution">
    <text evidence="3">The sequence shown here is derived from an EMBL/GenBank/DDBJ whole genome shotgun (WGS) entry which is preliminary data.</text>
</comment>
<dbReference type="EMBL" id="JAERRB010000001">
    <property type="protein sequence ID" value="MBL0739743.1"/>
    <property type="molecule type" value="Genomic_DNA"/>
</dbReference>
<reference evidence="3 4" key="1">
    <citation type="submission" date="2021-01" db="EMBL/GenBank/DDBJ databases">
        <title>Chryseolinea sp. Jin1 Genome sequencing and assembly.</title>
        <authorList>
            <person name="Kim I."/>
        </authorList>
    </citation>
    <scope>NUCLEOTIDE SEQUENCE [LARGE SCALE GENOMIC DNA]</scope>
    <source>
        <strain evidence="3 4">Jin1</strain>
    </source>
</reference>
<organism evidence="3 4">
    <name type="scientific">Chryseolinea lacunae</name>
    <dbReference type="NCBI Taxonomy" id="2801331"/>
    <lineage>
        <taxon>Bacteria</taxon>
        <taxon>Pseudomonadati</taxon>
        <taxon>Bacteroidota</taxon>
        <taxon>Cytophagia</taxon>
        <taxon>Cytophagales</taxon>
        <taxon>Fulvivirgaceae</taxon>
        <taxon>Chryseolinea</taxon>
    </lineage>
</organism>
<dbReference type="RefSeq" id="WP_202006714.1">
    <property type="nucleotide sequence ID" value="NZ_JAERRB010000001.1"/>
</dbReference>
<accession>A0ABS1KJV8</accession>
<feature type="signal peptide" evidence="2">
    <location>
        <begin position="1"/>
        <end position="21"/>
    </location>
</feature>
<keyword evidence="2" id="KW-0732">Signal</keyword>
<keyword evidence="4" id="KW-1185">Reference proteome</keyword>
<feature type="chain" id="PRO_5046266322" evidence="2">
    <location>
        <begin position="22"/>
        <end position="85"/>
    </location>
</feature>